<dbReference type="InterPro" id="IPR045518">
    <property type="entry name" value="2EXR"/>
</dbReference>
<sequence>MEPCRDFSQLPLKLRLAIWEHALQQEASRIVRYDRNYHCVLSFKYLVSSILSVNKEARDMALTFYDVKLPVYPVILEEIPCAMATRASHIDYWKNYLMTDDPHTRDNEQWRRLGPSKESTEWATKKVLNQGARQRVNPASERAWYT</sequence>
<dbReference type="Pfam" id="PF20150">
    <property type="entry name" value="2EXR"/>
    <property type="match status" value="1"/>
</dbReference>
<reference evidence="2 3" key="1">
    <citation type="journal article" date="2024" name="IMA Fungus">
        <title>Apiospora arundinis, a panoply of carbohydrate-active enzymes and secondary metabolites.</title>
        <authorList>
            <person name="Sorensen T."/>
            <person name="Petersen C."/>
            <person name="Muurmann A.T."/>
            <person name="Christiansen J.V."/>
            <person name="Brundto M.L."/>
            <person name="Overgaard C.K."/>
            <person name="Boysen A.T."/>
            <person name="Wollenberg R.D."/>
            <person name="Larsen T.O."/>
            <person name="Sorensen J.L."/>
            <person name="Nielsen K.L."/>
            <person name="Sondergaard T.E."/>
        </authorList>
    </citation>
    <scope>NUCLEOTIDE SEQUENCE [LARGE SCALE GENOMIC DNA]</scope>
    <source>
        <strain evidence="2 3">AAU 773</strain>
    </source>
</reference>
<protein>
    <recommendedName>
        <fullName evidence="1">2EXR domain-containing protein</fullName>
    </recommendedName>
</protein>
<dbReference type="EMBL" id="JAPCWZ010000009">
    <property type="protein sequence ID" value="KAK8850796.1"/>
    <property type="molecule type" value="Genomic_DNA"/>
</dbReference>
<gene>
    <name evidence="2" type="ORF">PGQ11_013275</name>
</gene>
<evidence type="ECO:0000313" key="3">
    <source>
        <dbReference type="Proteomes" id="UP001390339"/>
    </source>
</evidence>
<feature type="domain" description="2EXR" evidence="1">
    <location>
        <begin position="7"/>
        <end position="72"/>
    </location>
</feature>
<keyword evidence="3" id="KW-1185">Reference proteome</keyword>
<name>A0ABR2HNN8_9PEZI</name>
<evidence type="ECO:0000259" key="1">
    <source>
        <dbReference type="Pfam" id="PF20150"/>
    </source>
</evidence>
<comment type="caution">
    <text evidence="2">The sequence shown here is derived from an EMBL/GenBank/DDBJ whole genome shotgun (WGS) entry which is preliminary data.</text>
</comment>
<proteinExistence type="predicted"/>
<evidence type="ECO:0000313" key="2">
    <source>
        <dbReference type="EMBL" id="KAK8850796.1"/>
    </source>
</evidence>
<organism evidence="2 3">
    <name type="scientific">Apiospora arundinis</name>
    <dbReference type="NCBI Taxonomy" id="335852"/>
    <lineage>
        <taxon>Eukaryota</taxon>
        <taxon>Fungi</taxon>
        <taxon>Dikarya</taxon>
        <taxon>Ascomycota</taxon>
        <taxon>Pezizomycotina</taxon>
        <taxon>Sordariomycetes</taxon>
        <taxon>Xylariomycetidae</taxon>
        <taxon>Amphisphaeriales</taxon>
        <taxon>Apiosporaceae</taxon>
        <taxon>Apiospora</taxon>
    </lineage>
</organism>
<dbReference type="Proteomes" id="UP001390339">
    <property type="component" value="Unassembled WGS sequence"/>
</dbReference>
<accession>A0ABR2HNN8</accession>